<reference evidence="11 12" key="1">
    <citation type="journal article" date="2024" name="Nat. Commun.">
        <title>Phylogenomics reveals the evolutionary origins of lichenization in chlorophyte algae.</title>
        <authorList>
            <person name="Puginier C."/>
            <person name="Libourel C."/>
            <person name="Otte J."/>
            <person name="Skaloud P."/>
            <person name="Haon M."/>
            <person name="Grisel S."/>
            <person name="Petersen M."/>
            <person name="Berrin J.G."/>
            <person name="Delaux P.M."/>
            <person name="Dal Grande F."/>
            <person name="Keller J."/>
        </authorList>
    </citation>
    <scope>NUCLEOTIDE SEQUENCE [LARGE SCALE GENOMIC DNA]</scope>
    <source>
        <strain evidence="11 12">SAG 2043</strain>
    </source>
</reference>
<feature type="region of interest" description="Disordered" evidence="9">
    <location>
        <begin position="482"/>
        <end position="513"/>
    </location>
</feature>
<protein>
    <recommendedName>
        <fullName evidence="10">Protein kinase domain-containing protein</fullName>
    </recommendedName>
</protein>
<feature type="binding site" evidence="7">
    <location>
        <position position="82"/>
    </location>
    <ligand>
        <name>ATP</name>
        <dbReference type="ChEBI" id="CHEBI:30616"/>
    </ligand>
</feature>
<evidence type="ECO:0000313" key="12">
    <source>
        <dbReference type="Proteomes" id="UP001489004"/>
    </source>
</evidence>
<organism evidence="11 12">
    <name type="scientific">[Myrmecia] bisecta</name>
    <dbReference type="NCBI Taxonomy" id="41462"/>
    <lineage>
        <taxon>Eukaryota</taxon>
        <taxon>Viridiplantae</taxon>
        <taxon>Chlorophyta</taxon>
        <taxon>core chlorophytes</taxon>
        <taxon>Trebouxiophyceae</taxon>
        <taxon>Trebouxiales</taxon>
        <taxon>Trebouxiaceae</taxon>
        <taxon>Myrmecia</taxon>
    </lineage>
</organism>
<feature type="compositionally biased region" description="Polar residues" evidence="9">
    <location>
        <begin position="931"/>
        <end position="954"/>
    </location>
</feature>
<dbReference type="Gene3D" id="1.10.510.10">
    <property type="entry name" value="Transferase(Phosphotransferase) domain 1"/>
    <property type="match status" value="1"/>
</dbReference>
<feature type="compositionally biased region" description="Polar residues" evidence="9">
    <location>
        <begin position="9"/>
        <end position="26"/>
    </location>
</feature>
<feature type="binding site" evidence="7">
    <location>
        <position position="214"/>
    </location>
    <ligand>
        <name>ATP</name>
        <dbReference type="ChEBI" id="CHEBI:30616"/>
    </ligand>
</feature>
<evidence type="ECO:0000313" key="11">
    <source>
        <dbReference type="EMBL" id="KAK9815326.1"/>
    </source>
</evidence>
<feature type="compositionally biased region" description="Polar residues" evidence="9">
    <location>
        <begin position="549"/>
        <end position="559"/>
    </location>
</feature>
<evidence type="ECO:0000256" key="3">
    <source>
        <dbReference type="ARBA" id="ARBA00022741"/>
    </source>
</evidence>
<dbReference type="Pfam" id="PF00069">
    <property type="entry name" value="Pkinase"/>
    <property type="match status" value="1"/>
</dbReference>
<feature type="region of interest" description="Disordered" evidence="9">
    <location>
        <begin position="362"/>
        <end position="387"/>
    </location>
</feature>
<dbReference type="InterPro" id="IPR011009">
    <property type="entry name" value="Kinase-like_dom_sf"/>
</dbReference>
<keyword evidence="12" id="KW-1185">Reference proteome</keyword>
<feature type="region of interest" description="Disordered" evidence="9">
    <location>
        <begin position="423"/>
        <end position="452"/>
    </location>
</feature>
<evidence type="ECO:0000259" key="10">
    <source>
        <dbReference type="PROSITE" id="PS50011"/>
    </source>
</evidence>
<feature type="binding site" evidence="7">
    <location>
        <begin position="149"/>
        <end position="151"/>
    </location>
    <ligand>
        <name>ATP</name>
        <dbReference type="ChEBI" id="CHEBI:30616"/>
    </ligand>
</feature>
<dbReference type="SMART" id="SM00220">
    <property type="entry name" value="S_TKc"/>
    <property type="match status" value="1"/>
</dbReference>
<feature type="region of interest" description="Disordered" evidence="9">
    <location>
        <begin position="1"/>
        <end position="27"/>
    </location>
</feature>
<feature type="binding site" evidence="7">
    <location>
        <begin position="200"/>
        <end position="201"/>
    </location>
    <ligand>
        <name>ATP</name>
        <dbReference type="ChEBI" id="CHEBI:30616"/>
    </ligand>
</feature>
<feature type="compositionally biased region" description="Low complexity" evidence="9">
    <location>
        <begin position="836"/>
        <end position="853"/>
    </location>
</feature>
<name>A0AAW1Q3G4_9CHLO</name>
<keyword evidence="4" id="KW-0418">Kinase</keyword>
<feature type="domain" description="Protein kinase" evidence="10">
    <location>
        <begin position="72"/>
        <end position="337"/>
    </location>
</feature>
<keyword evidence="3 7" id="KW-0547">Nucleotide-binding</keyword>
<evidence type="ECO:0000256" key="7">
    <source>
        <dbReference type="PIRSR" id="PIRSR630616-2"/>
    </source>
</evidence>
<dbReference type="PANTHER" id="PTHR24350">
    <property type="entry name" value="SERINE/THREONINE-PROTEIN KINASE IAL-RELATED"/>
    <property type="match status" value="1"/>
</dbReference>
<dbReference type="GO" id="GO:0004674">
    <property type="term" value="F:protein serine/threonine kinase activity"/>
    <property type="evidence" value="ECO:0007669"/>
    <property type="project" value="UniProtKB-KW"/>
</dbReference>
<dbReference type="SUPFAM" id="SSF56112">
    <property type="entry name" value="Protein kinase-like (PK-like)"/>
    <property type="match status" value="1"/>
</dbReference>
<sequence length="954" mass="100380">MALAGAQGRESTGETAGTSYGSQPHQGLSHLLGGQNSDVRITREPCLPRTVKVAACCPKAMQRGGVWRVEDFELHKQLYKGKASLLYSATCRQSQIPIALKLYRKARLSDLNWYQVEREIRIHAALQHENIIQLFAAFEDDQHVYMAQEYAAGGDLYEELKRSGGQLKERRTAREVLQPSLSALNYLHSKGIIHRDIKPENILLTAEKVVKLADFGLSIDATEERPVTRAGTLDYMAPEVLVCPEKSRPEENKEKMLLGYNAMVDAWAMGILAFELIVGHPPFEKDSRSATYEHIMYRKAQFPAWMTDEAKDFISLALTKAARKRPSIMDMAKHSWVHLHARRPSQCEGRSSLELDRPSQYFANLDSPTTRSPLGSPAGSHTSPQALTAARAQAAAAAAAAAAVLTAATPQKQIEQMSSLFAPASLSPKPTSPTANSHGTAQHSGGGSAALGSGAAHAVLTHSQSAVAIQPQQGVLSTTFMPRGADSAASSSTAQHGTAQQQPQEAAPDAAEAANGVSSVLQWAGSSVKQLFAGSGNSMKRLLVRKPSATPSDITSHAPSSAADMEVDPPSPMSRPDSQVMPRHAAQSAGSARSGRSARGSLDLSGQVARGEMGISVVSAPVRSPSPTSPAASPHAKAPKSAGPNRFLAAASPSGSPVSTSGGIKAYHGGAGQISPLRLSSSGGAAAGRTSPDTPPKRPSDTPAQPHRPASHSPFLQVQVPLESGPGSSPLSPDGKSSIFPGSPTTCSSPTRSSRFLGMGGSRRRAMGGSNSMFSGLGDSLKGEHFLTPSKASRAGSVESRSVDHALSTLHHVGSSPVLNQQPAPGQRSGGREVSRSVVLPSAAPAASEGSARSMKRGQSMGRSKLSLVEASSKSLTADKLSRPLAKLADREKAVGFLGARKDECEGSHSPNSVLHSHPSANEKELLASLSAPSTSKRMLSNSRSFTSSRAVLH</sequence>
<feature type="region of interest" description="Disordered" evidence="9">
    <location>
        <begin position="619"/>
        <end position="776"/>
    </location>
</feature>
<keyword evidence="1" id="KW-0723">Serine/threonine-protein kinase</keyword>
<feature type="region of interest" description="Disordered" evidence="9">
    <location>
        <begin position="903"/>
        <end position="954"/>
    </location>
</feature>
<feature type="active site" description="Proton acceptor" evidence="6">
    <location>
        <position position="196"/>
    </location>
</feature>
<gene>
    <name evidence="11" type="ORF">WJX72_001838</name>
</gene>
<feature type="region of interest" description="Disordered" evidence="9">
    <location>
        <begin position="547"/>
        <end position="607"/>
    </location>
</feature>
<dbReference type="GO" id="GO:0005524">
    <property type="term" value="F:ATP binding"/>
    <property type="evidence" value="ECO:0007669"/>
    <property type="project" value="UniProtKB-KW"/>
</dbReference>
<dbReference type="AlphaFoldDB" id="A0AAW1Q3G4"/>
<dbReference type="Proteomes" id="UP001489004">
    <property type="component" value="Unassembled WGS sequence"/>
</dbReference>
<evidence type="ECO:0000256" key="2">
    <source>
        <dbReference type="ARBA" id="ARBA00022679"/>
    </source>
</evidence>
<proteinExistence type="predicted"/>
<feature type="binding site" evidence="7">
    <location>
        <position position="101"/>
    </location>
    <ligand>
        <name>ATP</name>
        <dbReference type="ChEBI" id="CHEBI:30616"/>
    </ligand>
</feature>
<dbReference type="InterPro" id="IPR008271">
    <property type="entry name" value="Ser/Thr_kinase_AS"/>
</dbReference>
<feature type="compositionally biased region" description="Low complexity" evidence="9">
    <location>
        <begin position="619"/>
        <end position="663"/>
    </location>
</feature>
<dbReference type="FunFam" id="1.10.510.10:FF:000813">
    <property type="entry name" value="Aurora-like kinase"/>
    <property type="match status" value="1"/>
</dbReference>
<dbReference type="EMBL" id="JALJOR010000006">
    <property type="protein sequence ID" value="KAK9815326.1"/>
    <property type="molecule type" value="Genomic_DNA"/>
</dbReference>
<comment type="caution">
    <text evidence="11">The sequence shown here is derived from an EMBL/GenBank/DDBJ whole genome shotgun (WGS) entry which is preliminary data.</text>
</comment>
<feature type="compositionally biased region" description="Polar residues" evidence="9">
    <location>
        <begin position="488"/>
        <end position="498"/>
    </location>
</feature>
<feature type="cross-link" description="Glycyl lysine isopeptide (Lys-Gly) (interchain with G-Cter in SUMO2)" evidence="8">
    <location>
        <position position="198"/>
    </location>
</feature>
<feature type="compositionally biased region" description="Polar residues" evidence="9">
    <location>
        <begin position="428"/>
        <end position="442"/>
    </location>
</feature>
<dbReference type="PROSITE" id="PS50011">
    <property type="entry name" value="PROTEIN_KINASE_DOM"/>
    <property type="match status" value="1"/>
</dbReference>
<evidence type="ECO:0000256" key="6">
    <source>
        <dbReference type="PIRSR" id="PIRSR630616-1"/>
    </source>
</evidence>
<feature type="region of interest" description="Disordered" evidence="9">
    <location>
        <begin position="812"/>
        <end position="874"/>
    </location>
</feature>
<dbReference type="InterPro" id="IPR030616">
    <property type="entry name" value="Aur-like"/>
</dbReference>
<evidence type="ECO:0000256" key="8">
    <source>
        <dbReference type="PIRSR" id="PIRSR630616-3"/>
    </source>
</evidence>
<evidence type="ECO:0000256" key="5">
    <source>
        <dbReference type="ARBA" id="ARBA00022840"/>
    </source>
</evidence>
<accession>A0AAW1Q3G4</accession>
<keyword evidence="5 7" id="KW-0067">ATP-binding</keyword>
<dbReference type="PROSITE" id="PS00108">
    <property type="entry name" value="PROTEIN_KINASE_ST"/>
    <property type="match status" value="1"/>
</dbReference>
<evidence type="ECO:0000256" key="1">
    <source>
        <dbReference type="ARBA" id="ARBA00022527"/>
    </source>
</evidence>
<dbReference type="InterPro" id="IPR000719">
    <property type="entry name" value="Prot_kinase_dom"/>
</dbReference>
<feature type="compositionally biased region" description="Low complexity" evidence="9">
    <location>
        <begin position="724"/>
        <end position="755"/>
    </location>
</feature>
<feature type="compositionally biased region" description="Low complexity" evidence="9">
    <location>
        <begin position="499"/>
        <end position="513"/>
    </location>
</feature>
<keyword evidence="2" id="KW-0808">Transferase</keyword>
<feature type="compositionally biased region" description="Low complexity" evidence="9">
    <location>
        <begin position="585"/>
        <end position="601"/>
    </location>
</feature>
<evidence type="ECO:0000256" key="4">
    <source>
        <dbReference type="ARBA" id="ARBA00022777"/>
    </source>
</evidence>
<feature type="compositionally biased region" description="Polar residues" evidence="9">
    <location>
        <begin position="366"/>
        <end position="384"/>
    </location>
</feature>
<evidence type="ECO:0000256" key="9">
    <source>
        <dbReference type="SAM" id="MobiDB-lite"/>
    </source>
</evidence>